<feature type="chain" id="PRO_5047309160" evidence="2">
    <location>
        <begin position="23"/>
        <end position="482"/>
    </location>
</feature>
<dbReference type="Proteomes" id="UP000239539">
    <property type="component" value="Unassembled WGS sequence"/>
</dbReference>
<feature type="compositionally biased region" description="Basic and acidic residues" evidence="1">
    <location>
        <begin position="468"/>
        <end position="482"/>
    </location>
</feature>
<feature type="compositionally biased region" description="Basic and acidic residues" evidence="1">
    <location>
        <begin position="436"/>
        <end position="448"/>
    </location>
</feature>
<feature type="compositionally biased region" description="Polar residues" evidence="1">
    <location>
        <begin position="352"/>
        <end position="361"/>
    </location>
</feature>
<name>A0ABX5CRS1_9ALTE</name>
<feature type="signal peptide" evidence="2">
    <location>
        <begin position="1"/>
        <end position="22"/>
    </location>
</feature>
<dbReference type="EMBL" id="PVNO01000005">
    <property type="protein sequence ID" value="PRO70268.1"/>
    <property type="molecule type" value="Genomic_DNA"/>
</dbReference>
<evidence type="ECO:0000313" key="4">
    <source>
        <dbReference type="Proteomes" id="UP000239539"/>
    </source>
</evidence>
<feature type="region of interest" description="Disordered" evidence="1">
    <location>
        <begin position="333"/>
        <end position="361"/>
    </location>
</feature>
<organism evidence="3 4">
    <name type="scientific">Alteromonas gracilis</name>
    <dbReference type="NCBI Taxonomy" id="1479524"/>
    <lineage>
        <taxon>Bacteria</taxon>
        <taxon>Pseudomonadati</taxon>
        <taxon>Pseudomonadota</taxon>
        <taxon>Gammaproteobacteria</taxon>
        <taxon>Alteromonadales</taxon>
        <taxon>Alteromonadaceae</taxon>
        <taxon>Alteromonas/Salinimonas group</taxon>
        <taxon>Alteromonas</taxon>
    </lineage>
</organism>
<protein>
    <submittedName>
        <fullName evidence="3">DUF3300 domain-containing protein</fullName>
    </submittedName>
</protein>
<feature type="compositionally biased region" description="Basic and acidic residues" evidence="1">
    <location>
        <begin position="402"/>
        <end position="427"/>
    </location>
</feature>
<sequence>MKNIALTVIVALSSATALPAMAQSNTNLTQATASTEQYSDAQLDSILAPIALYPDTLLTHILIASTYPLDVVAADRWRQSNKHLTPEQVENVLTSVSWDPSVKALAPFTELLNTMANDLDWLQQLGDNVLIDQGRVLDRVQVLRQHAHNTGNLVTNDYIEVETERENTREIIYIEPRQREVVYVPYYDPHAVYGHWWHATSPVHWRHHVSYHHHSNVFWSPSIRLSTFFFFGSVHWHNRHVVIHREPVRRYYHGSPRKRVINREYRRWEHNTTHRRARYSNHVVHSAPSRYEKAGQRREQYVSNKQFRTMNSPSRQGEKQAGKLATRTVDKFPSTRTTEPKTVTPIRESRIKNGQGTVNRKQSIEHALKRNQAAAKINKPTKENTLTKLRKDKPVRVASDAKAPKRIEQNTRESRLPKQYTNKERVVRASPQPRSVAKESSKPRRIERTSNAYTRSSKQTGNSQKQVMRGERSVAKRNYEKR</sequence>
<evidence type="ECO:0000256" key="2">
    <source>
        <dbReference type="SAM" id="SignalP"/>
    </source>
</evidence>
<dbReference type="PANTHER" id="PTHR40269:SF1">
    <property type="entry name" value="OUTER MEMBRANE PROTEIN"/>
    <property type="match status" value="1"/>
</dbReference>
<dbReference type="RefSeq" id="WP_105929895.1">
    <property type="nucleotide sequence ID" value="NZ_PVNO01000005.1"/>
</dbReference>
<dbReference type="InterPro" id="IPR021728">
    <property type="entry name" value="DUF3300"/>
</dbReference>
<accession>A0ABX5CRS1</accession>
<dbReference type="Pfam" id="PF11737">
    <property type="entry name" value="DUF3300"/>
    <property type="match status" value="1"/>
</dbReference>
<evidence type="ECO:0000313" key="3">
    <source>
        <dbReference type="EMBL" id="PRO70268.1"/>
    </source>
</evidence>
<comment type="caution">
    <text evidence="3">The sequence shown here is derived from an EMBL/GenBank/DDBJ whole genome shotgun (WGS) entry which is preliminary data.</text>
</comment>
<dbReference type="PANTHER" id="PTHR40269">
    <property type="entry name" value="OUTER MEMBRANE PROTEIN-RELATED"/>
    <property type="match status" value="1"/>
</dbReference>
<evidence type="ECO:0000256" key="1">
    <source>
        <dbReference type="SAM" id="MobiDB-lite"/>
    </source>
</evidence>
<proteinExistence type="predicted"/>
<feature type="compositionally biased region" description="Polar residues" evidence="1">
    <location>
        <begin position="449"/>
        <end position="466"/>
    </location>
</feature>
<reference evidence="4" key="1">
    <citation type="journal article" date="2020" name="Int. J. Syst. Evol. Microbiol.">
        <title>Alteromonas alba sp. nov., a marine bacterium isolated from the seawater of the West Pacific Ocean.</title>
        <authorList>
            <person name="Sun C."/>
            <person name="Wu Y.-H."/>
            <person name="Xamxidin M."/>
            <person name="Cheng H."/>
            <person name="Xu X.-W."/>
        </authorList>
    </citation>
    <scope>NUCLEOTIDE SEQUENCE [LARGE SCALE GENOMIC DNA]</scope>
    <source>
        <strain evidence="4">9a2</strain>
    </source>
</reference>
<keyword evidence="2" id="KW-0732">Signal</keyword>
<keyword evidence="4" id="KW-1185">Reference proteome</keyword>
<gene>
    <name evidence="3" type="ORF">C6Y39_03260</name>
</gene>
<feature type="region of interest" description="Disordered" evidence="1">
    <location>
        <begin position="395"/>
        <end position="482"/>
    </location>
</feature>